<protein>
    <submittedName>
        <fullName evidence="1">Uncharacterized protein</fullName>
    </submittedName>
</protein>
<dbReference type="Proteomes" id="UP001345013">
    <property type="component" value="Unassembled WGS sequence"/>
</dbReference>
<dbReference type="EMBL" id="JAVRRG010000318">
    <property type="protein sequence ID" value="KAK5073292.1"/>
    <property type="molecule type" value="Genomic_DNA"/>
</dbReference>
<accession>A0ABR0JU39</accession>
<name>A0ABR0JU39_9EURO</name>
<evidence type="ECO:0000313" key="2">
    <source>
        <dbReference type="Proteomes" id="UP001345013"/>
    </source>
</evidence>
<evidence type="ECO:0000313" key="1">
    <source>
        <dbReference type="EMBL" id="KAK5073292.1"/>
    </source>
</evidence>
<organism evidence="1 2">
    <name type="scientific">Lithohypha guttulata</name>
    <dbReference type="NCBI Taxonomy" id="1690604"/>
    <lineage>
        <taxon>Eukaryota</taxon>
        <taxon>Fungi</taxon>
        <taxon>Dikarya</taxon>
        <taxon>Ascomycota</taxon>
        <taxon>Pezizomycotina</taxon>
        <taxon>Eurotiomycetes</taxon>
        <taxon>Chaetothyriomycetidae</taxon>
        <taxon>Chaetothyriales</taxon>
        <taxon>Trichomeriaceae</taxon>
        <taxon>Lithohypha</taxon>
    </lineage>
</organism>
<reference evidence="1 2" key="1">
    <citation type="submission" date="2023-08" db="EMBL/GenBank/DDBJ databases">
        <title>Black Yeasts Isolated from many extreme environments.</title>
        <authorList>
            <person name="Coleine C."/>
            <person name="Stajich J.E."/>
            <person name="Selbmann L."/>
        </authorList>
    </citation>
    <scope>NUCLEOTIDE SEQUENCE [LARGE SCALE GENOMIC DNA]</scope>
    <source>
        <strain evidence="1 2">CCFEE 5885</strain>
    </source>
</reference>
<keyword evidence="2" id="KW-1185">Reference proteome</keyword>
<sequence length="169" mass="19082">MAPPSLTGQNANEGNLEMHSELASHIEVEIPLISADLSRPPTFPFLVCTTCANAEQFDFLTDTSVTVHFPDPAQVNANGGLKKLLQDVTATYHNEWESKGRKFALGDVGRKQTTRASLKFITGVSEARHEHERKKDFENDSWWRRCAQTEIGIMVRHMVWWVLEAEKGM</sequence>
<proteinExistence type="predicted"/>
<gene>
    <name evidence="1" type="ORF">LTR24_010385</name>
</gene>
<comment type="caution">
    <text evidence="1">The sequence shown here is derived from an EMBL/GenBank/DDBJ whole genome shotgun (WGS) entry which is preliminary data.</text>
</comment>